<feature type="transmembrane region" description="Helical" evidence="4">
    <location>
        <begin position="79"/>
        <end position="98"/>
    </location>
</feature>
<evidence type="ECO:0000256" key="2">
    <source>
        <dbReference type="ARBA" id="ARBA00022989"/>
    </source>
</evidence>
<feature type="transmembrane region" description="Helical" evidence="4">
    <location>
        <begin position="227"/>
        <end position="250"/>
    </location>
</feature>
<evidence type="ECO:0000256" key="4">
    <source>
        <dbReference type="SAM" id="Phobius"/>
    </source>
</evidence>
<keyword evidence="3 4" id="KW-0472">Membrane</keyword>
<dbReference type="Pfam" id="PF06779">
    <property type="entry name" value="MFS_4"/>
    <property type="match status" value="1"/>
</dbReference>
<feature type="transmembrane region" description="Helical" evidence="4">
    <location>
        <begin position="9"/>
        <end position="32"/>
    </location>
</feature>
<name>A0AAW4L293_9BACT</name>
<sequence length="410" mass="41851">MTFATRPGYCWIVLAAGTLAVFAALGLARFGYSVVLPSMQAGLALDNTQAGALATANLAGYLTMAAVGGALASHLGPRLVIAAGLAVAGVAMVMTGLSDSFYSAAAWRCLTGVGSGAANIAVMGMWAAWFPANRRGFAAGIAVSGSAVALIVVGPLVPLLLKIYGPGGWRSCWYLFGAASVIIAVLCLLLVRNRGVTSISLSTPYAAGTPPSPAATSSWVSVYRSRAVWHLGLVYVAFGFSYIIFMTFFVKHLTTSGGYDRTQAGNLFMVMGWASLFGGFLWGAISDRIGRKQTLVMVYLLHATSFALFGMSSSPVCFTISAVLYGLSAFSIPAIMAAACGDVLGPKMAPAALGFVTLFFGIGQALAPSVAGIIADISGSFSAAFLLASGVALLGAFGSITLASGTGSSN</sequence>
<dbReference type="Gene3D" id="1.20.1250.20">
    <property type="entry name" value="MFS general substrate transporter like domains"/>
    <property type="match status" value="2"/>
</dbReference>
<dbReference type="GO" id="GO:0022857">
    <property type="term" value="F:transmembrane transporter activity"/>
    <property type="evidence" value="ECO:0007669"/>
    <property type="project" value="InterPro"/>
</dbReference>
<dbReference type="RefSeq" id="WP_214171819.1">
    <property type="nucleotide sequence ID" value="NZ_JAHCVJ010000004.1"/>
</dbReference>
<dbReference type="InterPro" id="IPR010645">
    <property type="entry name" value="MFS_4"/>
</dbReference>
<feature type="domain" description="Major facilitator superfamily (MFS) profile" evidence="5">
    <location>
        <begin position="12"/>
        <end position="407"/>
    </location>
</feature>
<dbReference type="PROSITE" id="PS50850">
    <property type="entry name" value="MFS"/>
    <property type="match status" value="1"/>
</dbReference>
<protein>
    <submittedName>
        <fullName evidence="6">YbfB/YjiJ family MFS transporter</fullName>
    </submittedName>
</protein>
<feature type="transmembrane region" description="Helical" evidence="4">
    <location>
        <begin position="104"/>
        <end position="130"/>
    </location>
</feature>
<feature type="transmembrane region" description="Helical" evidence="4">
    <location>
        <begin position="262"/>
        <end position="282"/>
    </location>
</feature>
<evidence type="ECO:0000259" key="5">
    <source>
        <dbReference type="PROSITE" id="PS50850"/>
    </source>
</evidence>
<dbReference type="PANTHER" id="PTHR23537">
    <property type="match status" value="1"/>
</dbReference>
<feature type="transmembrane region" description="Helical" evidence="4">
    <location>
        <begin position="352"/>
        <end position="375"/>
    </location>
</feature>
<keyword evidence="2 4" id="KW-1133">Transmembrane helix</keyword>
<accession>A0AAW4L293</accession>
<proteinExistence type="predicted"/>
<dbReference type="EMBL" id="JAHCVJ010000004">
    <property type="protein sequence ID" value="MBT0665058.1"/>
    <property type="molecule type" value="Genomic_DNA"/>
</dbReference>
<dbReference type="AlphaFoldDB" id="A0AAW4L293"/>
<evidence type="ECO:0000313" key="7">
    <source>
        <dbReference type="Proteomes" id="UP000811899"/>
    </source>
</evidence>
<feature type="transmembrane region" description="Helical" evidence="4">
    <location>
        <begin position="173"/>
        <end position="191"/>
    </location>
</feature>
<feature type="transmembrane region" description="Helical" evidence="4">
    <location>
        <begin position="137"/>
        <end position="161"/>
    </location>
</feature>
<comment type="caution">
    <text evidence="6">The sequence shown here is derived from an EMBL/GenBank/DDBJ whole genome shotgun (WGS) entry which is preliminary data.</text>
</comment>
<feature type="transmembrane region" description="Helical" evidence="4">
    <location>
        <begin position="381"/>
        <end position="403"/>
    </location>
</feature>
<evidence type="ECO:0000256" key="3">
    <source>
        <dbReference type="ARBA" id="ARBA00023136"/>
    </source>
</evidence>
<organism evidence="6 7">
    <name type="scientific">Geoanaerobacter pelophilus</name>
    <dbReference type="NCBI Taxonomy" id="60036"/>
    <lineage>
        <taxon>Bacteria</taxon>
        <taxon>Pseudomonadati</taxon>
        <taxon>Thermodesulfobacteriota</taxon>
        <taxon>Desulfuromonadia</taxon>
        <taxon>Geobacterales</taxon>
        <taxon>Geobacteraceae</taxon>
        <taxon>Geoanaerobacter</taxon>
    </lineage>
</organism>
<keyword evidence="1 4" id="KW-0812">Transmembrane</keyword>
<dbReference type="SUPFAM" id="SSF103473">
    <property type="entry name" value="MFS general substrate transporter"/>
    <property type="match status" value="1"/>
</dbReference>
<reference evidence="6 7" key="1">
    <citation type="submission" date="2021-05" db="EMBL/GenBank/DDBJ databases">
        <title>The draft genome of Geobacter pelophilus DSM 12255.</title>
        <authorList>
            <person name="Xu Z."/>
            <person name="Masuda Y."/>
            <person name="Itoh H."/>
            <person name="Senoo K."/>
        </authorList>
    </citation>
    <scope>NUCLEOTIDE SEQUENCE [LARGE SCALE GENOMIC DNA]</scope>
    <source>
        <strain evidence="6 7">DSM 12255</strain>
    </source>
</reference>
<dbReference type="Proteomes" id="UP000811899">
    <property type="component" value="Unassembled WGS sequence"/>
</dbReference>
<feature type="transmembrane region" description="Helical" evidence="4">
    <location>
        <begin position="52"/>
        <end position="72"/>
    </location>
</feature>
<dbReference type="InterPro" id="IPR036259">
    <property type="entry name" value="MFS_trans_sf"/>
</dbReference>
<dbReference type="GO" id="GO:0005886">
    <property type="term" value="C:plasma membrane"/>
    <property type="evidence" value="ECO:0007669"/>
    <property type="project" value="TreeGrafter"/>
</dbReference>
<evidence type="ECO:0000313" key="6">
    <source>
        <dbReference type="EMBL" id="MBT0665058.1"/>
    </source>
</evidence>
<evidence type="ECO:0000256" key="1">
    <source>
        <dbReference type="ARBA" id="ARBA00022692"/>
    </source>
</evidence>
<gene>
    <name evidence="6" type="ORF">KI809_12195</name>
</gene>
<dbReference type="InterPro" id="IPR020846">
    <property type="entry name" value="MFS_dom"/>
</dbReference>
<keyword evidence="7" id="KW-1185">Reference proteome</keyword>
<dbReference type="PANTHER" id="PTHR23537:SF1">
    <property type="entry name" value="SUGAR TRANSPORTER"/>
    <property type="match status" value="1"/>
</dbReference>
<feature type="transmembrane region" description="Helical" evidence="4">
    <location>
        <begin position="318"/>
        <end position="340"/>
    </location>
</feature>